<evidence type="ECO:0000313" key="2">
    <source>
        <dbReference type="Proteomes" id="UP000289794"/>
    </source>
</evidence>
<dbReference type="KEGG" id="bpro:PMF13cell1_03420"/>
<dbReference type="RefSeq" id="WP_130181481.1">
    <property type="nucleotide sequence ID" value="NZ_CP035945.1"/>
</dbReference>
<sequence length="228" mass="26181">MTEGFVFNEKVHAFLIGSFYQEMKEAEGPAGVECFRKAVQKTAEQRGHRMALRAMRDKKPLDYNTYMAYGEIYATLPGKMEMAGEYPDAVTRVYSCVWHDTFQEMGLAECGLVYCREIDKGIVRGFNPDLVFEQKSVLHNAPCCRLVFRNAGLDNSVPVSKEAKKGWDYHCGHYYKTFSEYVRTVFSDGEIILKRVDEKFADRFGEKSLDILQEYLKTDFNLISGDAF</sequence>
<name>A0A4P6M3C2_9FIRM</name>
<evidence type="ECO:0008006" key="3">
    <source>
        <dbReference type="Google" id="ProtNLM"/>
    </source>
</evidence>
<dbReference type="InterPro" id="IPR026002">
    <property type="entry name" value="ATC_hydrolase-like"/>
</dbReference>
<protein>
    <recommendedName>
        <fullName evidence="3">L-2-amino-thiazoline-4-carboxylic acid hydrolase</fullName>
    </recommendedName>
</protein>
<dbReference type="AlphaFoldDB" id="A0A4P6M3C2"/>
<gene>
    <name evidence="1" type="ORF">PMF13cell1_03420</name>
</gene>
<accession>A0A4P6M3C2</accession>
<dbReference type="Proteomes" id="UP000289794">
    <property type="component" value="Chromosome"/>
</dbReference>
<proteinExistence type="predicted"/>
<dbReference type="EMBL" id="CP035945">
    <property type="protein sequence ID" value="QBE97857.1"/>
    <property type="molecule type" value="Genomic_DNA"/>
</dbReference>
<reference evidence="1 2" key="1">
    <citation type="submission" date="2019-01" db="EMBL/GenBank/DDBJ databases">
        <title>PMF-metabolizing Aryl O-demethylase.</title>
        <authorList>
            <person name="Kim M."/>
        </authorList>
    </citation>
    <scope>NUCLEOTIDE SEQUENCE [LARGE SCALE GENOMIC DNA]</scope>
    <source>
        <strain evidence="1 2">PMF1</strain>
    </source>
</reference>
<organism evidence="1 2">
    <name type="scientific">Blautia producta</name>
    <dbReference type="NCBI Taxonomy" id="33035"/>
    <lineage>
        <taxon>Bacteria</taxon>
        <taxon>Bacillati</taxon>
        <taxon>Bacillota</taxon>
        <taxon>Clostridia</taxon>
        <taxon>Lachnospirales</taxon>
        <taxon>Lachnospiraceae</taxon>
        <taxon>Blautia</taxon>
    </lineage>
</organism>
<dbReference type="Pfam" id="PF14196">
    <property type="entry name" value="ATC_hydrolase"/>
    <property type="match status" value="1"/>
</dbReference>
<evidence type="ECO:0000313" key="1">
    <source>
        <dbReference type="EMBL" id="QBE97857.1"/>
    </source>
</evidence>